<dbReference type="UniPathway" id="UPA00771">
    <property type="reaction ID" value="UER00766"/>
</dbReference>
<dbReference type="VEuPathDB" id="FungiDB:F503_06823"/>
<name>S3C880_OPHP1</name>
<accession>S3C880</accession>
<dbReference type="SUPFAM" id="SSF56176">
    <property type="entry name" value="FAD-binding/transporter-associated domain-like"/>
    <property type="match status" value="1"/>
</dbReference>
<dbReference type="AlphaFoldDB" id="S3C880"/>
<gene>
    <name evidence="7" type="ORF">F503_06823</name>
</gene>
<dbReference type="Gene3D" id="3.30.70.2520">
    <property type="match status" value="1"/>
</dbReference>
<dbReference type="InterPro" id="IPR010031">
    <property type="entry name" value="FAD_lactone_oxidase-like"/>
</dbReference>
<dbReference type="InterPro" id="IPR006094">
    <property type="entry name" value="Oxid_FAD_bind_N"/>
</dbReference>
<evidence type="ECO:0000313" key="8">
    <source>
        <dbReference type="Proteomes" id="UP000016923"/>
    </source>
</evidence>
<feature type="chain" id="PRO_5004518356" description="D-arabinono-1,4-lactone oxidase" evidence="5">
    <location>
        <begin position="24"/>
        <end position="491"/>
    </location>
</feature>
<dbReference type="GO" id="GO:0003885">
    <property type="term" value="F:D-arabinono-1,4-lactone oxidase activity"/>
    <property type="evidence" value="ECO:0007669"/>
    <property type="project" value="UniProtKB-EC"/>
</dbReference>
<dbReference type="Gene3D" id="3.30.43.10">
    <property type="entry name" value="Uridine Diphospho-n-acetylenolpyruvylglucosamine Reductase, domain 2"/>
    <property type="match status" value="1"/>
</dbReference>
<evidence type="ECO:0000259" key="6">
    <source>
        <dbReference type="PROSITE" id="PS51387"/>
    </source>
</evidence>
<keyword evidence="3" id="KW-0560">Oxidoreductase</keyword>
<dbReference type="InterPro" id="IPR016166">
    <property type="entry name" value="FAD-bd_PCMH"/>
</dbReference>
<dbReference type="InterPro" id="IPR016167">
    <property type="entry name" value="FAD-bd_PCMH_sub1"/>
</dbReference>
<keyword evidence="5" id="KW-0732">Signal</keyword>
<dbReference type="InterPro" id="IPR016169">
    <property type="entry name" value="FAD-bd_PCMH_sub2"/>
</dbReference>
<feature type="signal peptide" evidence="5">
    <location>
        <begin position="1"/>
        <end position="23"/>
    </location>
</feature>
<dbReference type="OrthoDB" id="610608at2759"/>
<reference evidence="7 8" key="1">
    <citation type="journal article" date="2013" name="BMC Genomics">
        <title>The genome and transcriptome of the pine saprophyte Ophiostoma piceae, and a comparison with the bark beetle-associated pine pathogen Grosmannia clavigera.</title>
        <authorList>
            <person name="Haridas S."/>
            <person name="Wang Y."/>
            <person name="Lim L."/>
            <person name="Massoumi Alamouti S."/>
            <person name="Jackman S."/>
            <person name="Docking R."/>
            <person name="Robertson G."/>
            <person name="Birol I."/>
            <person name="Bohlmann J."/>
            <person name="Breuil C."/>
        </authorList>
    </citation>
    <scope>NUCLEOTIDE SEQUENCE [LARGE SCALE GENOMIC DNA]</scope>
    <source>
        <strain evidence="7 8">UAMH 11346</strain>
    </source>
</reference>
<dbReference type="PROSITE" id="PS51387">
    <property type="entry name" value="FAD_PCMH"/>
    <property type="match status" value="1"/>
</dbReference>
<evidence type="ECO:0000256" key="3">
    <source>
        <dbReference type="ARBA" id="ARBA00023002"/>
    </source>
</evidence>
<dbReference type="OMA" id="SDFCAND"/>
<sequence>MLANMRETAVLILTLLSATSVNAYRWFNWEFDVTCEATDYVVPASEAELAAFLKHEHPKGSFIKAVGNGHGLSNLTTCVDVSTTDRDSYILSLSKLRDIKFGHNNTVTFGAGWDLVDIVPELIARKLQPANLCSERVQNFIGAATTGTHGTGKNLGNIASNILAFRVVDAAGNIHVINNETDPDGLKAFKISLGALGIVTEVTLQAEPLQFIKRTTEVVQASANVTEQAALIKKYAEQHDRINIAGPTYSWDDTKQEWEILPTFTLMYWEPTDVTGVYNCSTNFCSNGCGDCSNNSFCYDLAPYSISVPPAGVCSRAFMGQIEHFVPLEQLESASIDYTNLQLSHTDKLKGLANSVAVYEYRFIHGDDAFLSPANTYNLPANSSGIFAAITITYIPTYNEYEALWAYTDTLGTFVSELGAKHNVRPHWNKNSVFNLTYAQTAYPHVDKWLDIEAKYDPKCQFANRFVVDHLDIERCQDIVPTAVPTLLVKA</sequence>
<dbReference type="PANTHER" id="PTHR43762">
    <property type="entry name" value="L-GULONOLACTONE OXIDASE"/>
    <property type="match status" value="1"/>
</dbReference>
<dbReference type="GO" id="GO:0071949">
    <property type="term" value="F:FAD binding"/>
    <property type="evidence" value="ECO:0007669"/>
    <property type="project" value="InterPro"/>
</dbReference>
<dbReference type="InterPro" id="IPR007173">
    <property type="entry name" value="ALO_C"/>
</dbReference>
<dbReference type="InterPro" id="IPR036318">
    <property type="entry name" value="FAD-bd_PCMH-like_sf"/>
</dbReference>
<dbReference type="Pfam" id="PF01565">
    <property type="entry name" value="FAD_binding_4"/>
    <property type="match status" value="1"/>
</dbReference>
<dbReference type="HOGENOM" id="CLU_029267_0_0_1"/>
<dbReference type="EC" id="1.1.3.37" evidence="2"/>
<protein>
    <recommendedName>
        <fullName evidence="2">D-arabinono-1,4-lactone oxidase</fullName>
        <ecNumber evidence="2">1.1.3.37</ecNumber>
    </recommendedName>
    <alternativeName>
        <fullName evidence="4">L-galactono-gamma-lactone oxidase</fullName>
    </alternativeName>
</protein>
<dbReference type="Pfam" id="PF04030">
    <property type="entry name" value="ALO"/>
    <property type="match status" value="1"/>
</dbReference>
<evidence type="ECO:0000256" key="1">
    <source>
        <dbReference type="ARBA" id="ARBA00005083"/>
    </source>
</evidence>
<proteinExistence type="predicted"/>
<dbReference type="eggNOG" id="KOG4730">
    <property type="taxonomic scope" value="Eukaryota"/>
</dbReference>
<keyword evidence="8" id="KW-1185">Reference proteome</keyword>
<dbReference type="Proteomes" id="UP000016923">
    <property type="component" value="Unassembled WGS sequence"/>
</dbReference>
<evidence type="ECO:0000313" key="7">
    <source>
        <dbReference type="EMBL" id="EPE09047.1"/>
    </source>
</evidence>
<dbReference type="STRING" id="1262450.S3C880"/>
<dbReference type="EMBL" id="KE148147">
    <property type="protein sequence ID" value="EPE09047.1"/>
    <property type="molecule type" value="Genomic_DNA"/>
</dbReference>
<organism evidence="7 8">
    <name type="scientific">Ophiostoma piceae (strain UAMH 11346)</name>
    <name type="common">Sap stain fungus</name>
    <dbReference type="NCBI Taxonomy" id="1262450"/>
    <lineage>
        <taxon>Eukaryota</taxon>
        <taxon>Fungi</taxon>
        <taxon>Dikarya</taxon>
        <taxon>Ascomycota</taxon>
        <taxon>Pezizomycotina</taxon>
        <taxon>Sordariomycetes</taxon>
        <taxon>Sordariomycetidae</taxon>
        <taxon>Ophiostomatales</taxon>
        <taxon>Ophiostomataceae</taxon>
        <taxon>Ophiostoma</taxon>
    </lineage>
</organism>
<feature type="domain" description="FAD-binding PCMH-type" evidence="6">
    <location>
        <begin position="33"/>
        <end position="209"/>
    </location>
</feature>
<dbReference type="GO" id="GO:0016020">
    <property type="term" value="C:membrane"/>
    <property type="evidence" value="ECO:0007669"/>
    <property type="project" value="InterPro"/>
</dbReference>
<dbReference type="Gene3D" id="3.30.465.10">
    <property type="match status" value="1"/>
</dbReference>
<evidence type="ECO:0000256" key="2">
    <source>
        <dbReference type="ARBA" id="ARBA00013136"/>
    </source>
</evidence>
<dbReference type="PANTHER" id="PTHR43762:SF1">
    <property type="entry name" value="D-ARABINONO-1,4-LACTONE OXIDASE"/>
    <property type="match status" value="1"/>
</dbReference>
<comment type="pathway">
    <text evidence="1">Cofactor biosynthesis; D-erythroascorbate biosynthesis; dehydro-D-arabinono-1,4-lactone from D-arabinose: step 2/2.</text>
</comment>
<evidence type="ECO:0000256" key="4">
    <source>
        <dbReference type="ARBA" id="ARBA00033418"/>
    </source>
</evidence>
<evidence type="ECO:0000256" key="5">
    <source>
        <dbReference type="SAM" id="SignalP"/>
    </source>
</evidence>